<evidence type="ECO:0000313" key="3">
    <source>
        <dbReference type="EMBL" id="OSI18367.1"/>
    </source>
</evidence>
<dbReference type="InterPro" id="IPR001789">
    <property type="entry name" value="Sig_transdc_resp-reg_receiver"/>
</dbReference>
<accession>A0A1X3DFW9</accession>
<dbReference type="InterPro" id="IPR052048">
    <property type="entry name" value="ST_Response_Regulator"/>
</dbReference>
<dbReference type="SUPFAM" id="SSF52172">
    <property type="entry name" value="CheY-like"/>
    <property type="match status" value="1"/>
</dbReference>
<sequence length="123" mass="13687">MLTIMVVDDSNIIRNRITRGSESMRFDVVATAANGRDAVQLYDVLRPDIVTMDLTMPEMNGLECIRNIISLNEEANILVVSALADKATGIKALEYGARGFLYKPFTDEELFEALNEMAEGLQK</sequence>
<evidence type="ECO:0000256" key="1">
    <source>
        <dbReference type="PROSITE-ProRule" id="PRU00169"/>
    </source>
</evidence>
<feature type="domain" description="Response regulatory" evidence="2">
    <location>
        <begin position="3"/>
        <end position="118"/>
    </location>
</feature>
<dbReference type="PANTHER" id="PTHR43228:SF1">
    <property type="entry name" value="TWO-COMPONENT RESPONSE REGULATOR ARR22"/>
    <property type="match status" value="1"/>
</dbReference>
<dbReference type="Proteomes" id="UP000193118">
    <property type="component" value="Unassembled WGS sequence"/>
</dbReference>
<reference evidence="4" key="1">
    <citation type="submission" date="2017-01" db="EMBL/GenBank/DDBJ databases">
        <authorList>
            <person name="Wolfgang W.J."/>
            <person name="Cole J."/>
            <person name="Wroblewski D."/>
            <person name="Mcginnis J."/>
            <person name="Musser K.A."/>
        </authorList>
    </citation>
    <scope>NUCLEOTIDE SEQUENCE [LARGE SCALE GENOMIC DNA]</scope>
    <source>
        <strain evidence="4">DSM 19151</strain>
    </source>
</reference>
<dbReference type="InterPro" id="IPR011006">
    <property type="entry name" value="CheY-like_superfamily"/>
</dbReference>
<keyword evidence="4" id="KW-1185">Reference proteome</keyword>
<organism evidence="3 4">
    <name type="scientific">Neisseria dentiae</name>
    <dbReference type="NCBI Taxonomy" id="194197"/>
    <lineage>
        <taxon>Bacteria</taxon>
        <taxon>Pseudomonadati</taxon>
        <taxon>Pseudomonadota</taxon>
        <taxon>Betaproteobacteria</taxon>
        <taxon>Neisseriales</taxon>
        <taxon>Neisseriaceae</taxon>
        <taxon>Neisseria</taxon>
    </lineage>
</organism>
<dbReference type="STRING" id="194197.BWD09_02725"/>
<dbReference type="AlphaFoldDB" id="A0A1X3DFW9"/>
<dbReference type="Gene3D" id="3.40.50.2300">
    <property type="match status" value="1"/>
</dbReference>
<dbReference type="GO" id="GO:0000160">
    <property type="term" value="P:phosphorelay signal transduction system"/>
    <property type="evidence" value="ECO:0007669"/>
    <property type="project" value="InterPro"/>
</dbReference>
<evidence type="ECO:0000259" key="2">
    <source>
        <dbReference type="PROSITE" id="PS50110"/>
    </source>
</evidence>
<proteinExistence type="predicted"/>
<name>A0A1X3DFW9_9NEIS</name>
<dbReference type="SMART" id="SM00448">
    <property type="entry name" value="REC"/>
    <property type="match status" value="1"/>
</dbReference>
<keyword evidence="1" id="KW-0597">Phosphoprotein</keyword>
<gene>
    <name evidence="3" type="ORF">BWD09_02725</name>
</gene>
<feature type="modified residue" description="4-aspartylphosphate" evidence="1">
    <location>
        <position position="53"/>
    </location>
</feature>
<dbReference type="OrthoDB" id="9801101at2"/>
<evidence type="ECO:0000313" key="4">
    <source>
        <dbReference type="Proteomes" id="UP000193118"/>
    </source>
</evidence>
<dbReference type="PANTHER" id="PTHR43228">
    <property type="entry name" value="TWO-COMPONENT RESPONSE REGULATOR"/>
    <property type="match status" value="1"/>
</dbReference>
<comment type="caution">
    <text evidence="3">The sequence shown here is derived from an EMBL/GenBank/DDBJ whole genome shotgun (WGS) entry which is preliminary data.</text>
</comment>
<protein>
    <submittedName>
        <fullName evidence="3">Response regulator</fullName>
    </submittedName>
</protein>
<dbReference type="EMBL" id="MTBO01000003">
    <property type="protein sequence ID" value="OSI18367.1"/>
    <property type="molecule type" value="Genomic_DNA"/>
</dbReference>
<dbReference type="PROSITE" id="PS50110">
    <property type="entry name" value="RESPONSE_REGULATORY"/>
    <property type="match status" value="1"/>
</dbReference>
<dbReference type="Pfam" id="PF00072">
    <property type="entry name" value="Response_reg"/>
    <property type="match status" value="1"/>
</dbReference>